<dbReference type="GO" id="GO:0000981">
    <property type="term" value="F:DNA-binding transcription factor activity, RNA polymerase II-specific"/>
    <property type="evidence" value="ECO:0007669"/>
    <property type="project" value="InterPro"/>
</dbReference>
<dbReference type="AlphaFoldDB" id="A0A0D2FNB2"/>
<keyword evidence="2" id="KW-0862">Zinc</keyword>
<evidence type="ECO:0000256" key="4">
    <source>
        <dbReference type="ARBA" id="ARBA00023125"/>
    </source>
</evidence>
<evidence type="ECO:0000256" key="5">
    <source>
        <dbReference type="ARBA" id="ARBA00023163"/>
    </source>
</evidence>
<dbReference type="InterPro" id="IPR036864">
    <property type="entry name" value="Zn2-C6_fun-type_DNA-bd_sf"/>
</dbReference>
<evidence type="ECO:0000259" key="7">
    <source>
        <dbReference type="PROSITE" id="PS50048"/>
    </source>
</evidence>
<evidence type="ECO:0000256" key="3">
    <source>
        <dbReference type="ARBA" id="ARBA00023015"/>
    </source>
</evidence>
<dbReference type="PROSITE" id="PS50048">
    <property type="entry name" value="ZN2_CY6_FUNGAL_2"/>
    <property type="match status" value="1"/>
</dbReference>
<evidence type="ECO:0000256" key="1">
    <source>
        <dbReference type="ARBA" id="ARBA00022723"/>
    </source>
</evidence>
<keyword evidence="6" id="KW-0539">Nucleus</keyword>
<dbReference type="STRING" id="5601.A0A0D2FNB2"/>
<dbReference type="CDD" id="cd00067">
    <property type="entry name" value="GAL4"/>
    <property type="match status" value="1"/>
</dbReference>
<dbReference type="Gene3D" id="4.10.240.10">
    <property type="entry name" value="Zn(2)-C6 fungal-type DNA-binding domain"/>
    <property type="match status" value="1"/>
</dbReference>
<keyword evidence="3" id="KW-0805">Transcription regulation</keyword>
<dbReference type="InterPro" id="IPR001138">
    <property type="entry name" value="Zn2Cys6_DnaBD"/>
</dbReference>
<dbReference type="SUPFAM" id="SSF57701">
    <property type="entry name" value="Zn2/Cys6 DNA-binding domain"/>
    <property type="match status" value="1"/>
</dbReference>
<dbReference type="PANTHER" id="PTHR47660">
    <property type="entry name" value="TRANSCRIPTION FACTOR WITH C2H2 AND ZN(2)-CYS(6) DNA BINDING DOMAIN (EUROFUNG)-RELATED-RELATED"/>
    <property type="match status" value="1"/>
</dbReference>
<name>A0A0D2FNB2_9EURO</name>
<evidence type="ECO:0000256" key="2">
    <source>
        <dbReference type="ARBA" id="ARBA00022833"/>
    </source>
</evidence>
<evidence type="ECO:0000313" key="9">
    <source>
        <dbReference type="Proteomes" id="UP000054266"/>
    </source>
</evidence>
<dbReference type="GO" id="GO:0008270">
    <property type="term" value="F:zinc ion binding"/>
    <property type="evidence" value="ECO:0007669"/>
    <property type="project" value="InterPro"/>
</dbReference>
<proteinExistence type="predicted"/>
<protein>
    <recommendedName>
        <fullName evidence="7">Zn(2)-C6 fungal-type domain-containing protein</fullName>
    </recommendedName>
</protein>
<dbReference type="EMBL" id="KN846958">
    <property type="protein sequence ID" value="KIW68085.1"/>
    <property type="molecule type" value="Genomic_DNA"/>
</dbReference>
<dbReference type="SMART" id="SM00066">
    <property type="entry name" value="GAL4"/>
    <property type="match status" value="1"/>
</dbReference>
<keyword evidence="1" id="KW-0479">Metal-binding</keyword>
<dbReference type="Pfam" id="PF00172">
    <property type="entry name" value="Zn_clus"/>
    <property type="match status" value="1"/>
</dbReference>
<evidence type="ECO:0000256" key="6">
    <source>
        <dbReference type="ARBA" id="ARBA00023242"/>
    </source>
</evidence>
<dbReference type="PRINTS" id="PR00755">
    <property type="entry name" value="AFLATOXINBRP"/>
</dbReference>
<evidence type="ECO:0000313" key="8">
    <source>
        <dbReference type="EMBL" id="KIW68085.1"/>
    </source>
</evidence>
<organism evidence="8 9">
    <name type="scientific">Phialophora macrospora</name>
    <dbReference type="NCBI Taxonomy" id="1851006"/>
    <lineage>
        <taxon>Eukaryota</taxon>
        <taxon>Fungi</taxon>
        <taxon>Dikarya</taxon>
        <taxon>Ascomycota</taxon>
        <taxon>Pezizomycotina</taxon>
        <taxon>Eurotiomycetes</taxon>
        <taxon>Chaetothyriomycetidae</taxon>
        <taxon>Chaetothyriales</taxon>
        <taxon>Herpotrichiellaceae</taxon>
        <taxon>Phialophora</taxon>
    </lineage>
</organism>
<reference evidence="8 9" key="1">
    <citation type="submission" date="2015-01" db="EMBL/GenBank/DDBJ databases">
        <title>The Genome Sequence of Capronia semiimmersa CBS27337.</title>
        <authorList>
            <consortium name="The Broad Institute Genomics Platform"/>
            <person name="Cuomo C."/>
            <person name="de Hoog S."/>
            <person name="Gorbushina A."/>
            <person name="Stielow B."/>
            <person name="Teixiera M."/>
            <person name="Abouelleil A."/>
            <person name="Chapman S.B."/>
            <person name="Priest M."/>
            <person name="Young S.K."/>
            <person name="Wortman J."/>
            <person name="Nusbaum C."/>
            <person name="Birren B."/>
        </authorList>
    </citation>
    <scope>NUCLEOTIDE SEQUENCE [LARGE SCALE GENOMIC DNA]</scope>
    <source>
        <strain evidence="8 9">CBS 27337</strain>
    </source>
</reference>
<keyword evidence="4" id="KW-0238">DNA-binding</keyword>
<dbReference type="Proteomes" id="UP000054266">
    <property type="component" value="Unassembled WGS sequence"/>
</dbReference>
<dbReference type="HOGENOM" id="CLU_024655_0_0_1"/>
<keyword evidence="9" id="KW-1185">Reference proteome</keyword>
<gene>
    <name evidence="8" type="ORF">PV04_04053</name>
</gene>
<accession>A0A0D2FNB2</accession>
<dbReference type="GO" id="GO:0003677">
    <property type="term" value="F:DNA binding"/>
    <property type="evidence" value="ECO:0007669"/>
    <property type="project" value="UniProtKB-KW"/>
</dbReference>
<feature type="domain" description="Zn(2)-C6 fungal-type" evidence="7">
    <location>
        <begin position="9"/>
        <end position="39"/>
    </location>
</feature>
<keyword evidence="5" id="KW-0804">Transcription</keyword>
<dbReference type="PROSITE" id="PS00463">
    <property type="entry name" value="ZN2_CY6_FUNGAL_1"/>
    <property type="match status" value="1"/>
</dbReference>
<sequence>MATARETKACQACAAAKRKCGKEMPQCTRCRRRGTECNYPPTKPTRFVLCGGEEAHLAEGQIFPSDTWQSSASSPGLQTRVYHPNPSLGPGLLGPSGYLIADQLYSSWFTSPETWNVDRLLQVEYCPFTTIENLKRLMIKFHRWLADWVDTGSNPFIHSRLYRTRFPRCIQDAYTALSCYLHKTASNEQTIFQIIEDRAKQLLAEYHVPLADSFLGGISATSSSVTLDSLEHLARVQALLVYQVVCLYDGDIRLRHVAESHIPVLNNWTQQMVDHASHAVCLGGSVISSGHEQTVVGFGLSDGTQRENLLWCSWVIAESIRRTWLVASGIQGTYLVMQQGRAIPCQGGMMFTTRKGVWEAQSARAWEKLCAEVNVGLMQVAETDKLLTEVAPDDADEFATFILQATFGEERLERWRSLQDWG</sequence>